<dbReference type="AlphaFoldDB" id="A0A814GG19"/>
<proteinExistence type="inferred from homology"/>
<dbReference type="Proteomes" id="UP000663877">
    <property type="component" value="Unassembled WGS sequence"/>
</dbReference>
<comment type="similarity">
    <text evidence="1">Belongs to the VPS13 family.</text>
</comment>
<dbReference type="InterPro" id="IPR026847">
    <property type="entry name" value="VPS13"/>
</dbReference>
<dbReference type="PANTHER" id="PTHR16166">
    <property type="entry name" value="VACUOLAR PROTEIN SORTING-ASSOCIATED PROTEIN VPS13"/>
    <property type="match status" value="1"/>
</dbReference>
<evidence type="ECO:0000313" key="5">
    <source>
        <dbReference type="Proteomes" id="UP000663877"/>
    </source>
</evidence>
<evidence type="ECO:0000313" key="4">
    <source>
        <dbReference type="EMBL" id="CAF0995827.1"/>
    </source>
</evidence>
<accession>A0A814GG19</accession>
<dbReference type="PANTHER" id="PTHR16166:SF93">
    <property type="entry name" value="INTERMEMBRANE LIPID TRANSFER PROTEIN VPS13"/>
    <property type="match status" value="1"/>
</dbReference>
<evidence type="ECO:0000256" key="2">
    <source>
        <dbReference type="ARBA" id="ARBA00022448"/>
    </source>
</evidence>
<comment type="caution">
    <text evidence="4">The sequence shown here is derived from an EMBL/GenBank/DDBJ whole genome shotgun (WGS) entry which is preliminary data.</text>
</comment>
<dbReference type="Pfam" id="PF12624">
    <property type="entry name" value="VPS13_N"/>
    <property type="match status" value="1"/>
</dbReference>
<gene>
    <name evidence="4" type="ORF">BJG266_LOCUS15655</name>
</gene>
<reference evidence="4" key="1">
    <citation type="submission" date="2021-02" db="EMBL/GenBank/DDBJ databases">
        <authorList>
            <person name="Nowell W R."/>
        </authorList>
    </citation>
    <scope>NUCLEOTIDE SEQUENCE</scope>
</reference>
<name>A0A814GG19_9BILA</name>
<protein>
    <recommendedName>
        <fullName evidence="3">Chorein N-terminal domain-containing protein</fullName>
    </recommendedName>
</protein>
<evidence type="ECO:0000259" key="3">
    <source>
        <dbReference type="Pfam" id="PF12624"/>
    </source>
</evidence>
<dbReference type="GO" id="GO:0045053">
    <property type="term" value="P:protein retention in Golgi apparatus"/>
    <property type="evidence" value="ECO:0007669"/>
    <property type="project" value="TreeGrafter"/>
</dbReference>
<dbReference type="InterPro" id="IPR026854">
    <property type="entry name" value="VPS13_N"/>
</dbReference>
<feature type="domain" description="Chorein N-terminal" evidence="3">
    <location>
        <begin position="2"/>
        <end position="128"/>
    </location>
</feature>
<evidence type="ECO:0000256" key="1">
    <source>
        <dbReference type="ARBA" id="ARBA00006545"/>
    </source>
</evidence>
<organism evidence="4 5">
    <name type="scientific">Adineta steineri</name>
    <dbReference type="NCBI Taxonomy" id="433720"/>
    <lineage>
        <taxon>Eukaryota</taxon>
        <taxon>Metazoa</taxon>
        <taxon>Spiralia</taxon>
        <taxon>Gnathifera</taxon>
        <taxon>Rotifera</taxon>
        <taxon>Eurotatoria</taxon>
        <taxon>Bdelloidea</taxon>
        <taxon>Adinetida</taxon>
        <taxon>Adinetidae</taxon>
        <taxon>Adineta</taxon>
    </lineage>
</organism>
<sequence>MVFAHLAAFFIDKFLGNYIEDFDSHQLKINLWDGNITLENVHLKTNALNDFNVPLEIITGYLEKLKIHIPWKYLYTHPTKIEIDGFFLLVAPKTDVVYDPEKAEQIEYETKMAEVKKVEQFRYEREQKIVRKSHKHLLYFLFLRPVRENM</sequence>
<keyword evidence="2" id="KW-0813">Transport</keyword>
<dbReference type="EMBL" id="CAJNOI010000070">
    <property type="protein sequence ID" value="CAF0995827.1"/>
    <property type="molecule type" value="Genomic_DNA"/>
</dbReference>
<dbReference type="GO" id="GO:0006623">
    <property type="term" value="P:protein targeting to vacuole"/>
    <property type="evidence" value="ECO:0007669"/>
    <property type="project" value="TreeGrafter"/>
</dbReference>